<keyword evidence="3 5" id="KW-0808">Transferase</keyword>
<dbReference type="Pfam" id="PF08241">
    <property type="entry name" value="Methyltransf_11"/>
    <property type="match status" value="1"/>
</dbReference>
<dbReference type="PANTHER" id="PTHR44942:SF4">
    <property type="entry name" value="METHYLTRANSFERASE TYPE 11 DOMAIN-CONTAINING PROTEIN"/>
    <property type="match status" value="1"/>
</dbReference>
<dbReference type="GO" id="GO:0032259">
    <property type="term" value="P:methylation"/>
    <property type="evidence" value="ECO:0007669"/>
    <property type="project" value="UniProtKB-KW"/>
</dbReference>
<organism evidence="5">
    <name type="scientific">Caldilineaceae bacterium SB0675_bin_29</name>
    <dbReference type="NCBI Taxonomy" id="2605266"/>
    <lineage>
        <taxon>Bacteria</taxon>
        <taxon>Bacillati</taxon>
        <taxon>Chloroflexota</taxon>
        <taxon>Caldilineae</taxon>
        <taxon>Caldilineales</taxon>
        <taxon>Caldilineaceae</taxon>
    </lineage>
</organism>
<feature type="domain" description="Methyltransferase type 11" evidence="4">
    <location>
        <begin position="46"/>
        <end position="138"/>
    </location>
</feature>
<dbReference type="Gene3D" id="3.40.50.150">
    <property type="entry name" value="Vaccinia Virus protein VP39"/>
    <property type="match status" value="1"/>
</dbReference>
<dbReference type="InterPro" id="IPR051052">
    <property type="entry name" value="Diverse_substrate_MTase"/>
</dbReference>
<sequence length="255" mass="29514">MTTPESSTRFNGRVENYLRYRPRYPQEIIPFLQGEIGLDSDWRVADIGSGTGFLAERFVRLGCDVAGVEPNMAMRAAGERYLRGHCNYCSVDGTAENSGLPGASFDLVTAGQAFHWFEPVRTREEFKRILRPPGWVVLVWNSRPASRSIVTQEYESILEELEQDYQKVAEKNRRPENIDRFLDNGASLAQVRFPNLQFYTWDQLRGRALSSSYAPLPYDQRHEWFVQALRALFKRRKEDGLLAFPYETNLYWGQL</sequence>
<gene>
    <name evidence="5" type="ORF">F4148_07225</name>
</gene>
<dbReference type="InterPro" id="IPR013216">
    <property type="entry name" value="Methyltransf_11"/>
</dbReference>
<dbReference type="InterPro" id="IPR029063">
    <property type="entry name" value="SAM-dependent_MTases_sf"/>
</dbReference>
<dbReference type="EMBL" id="VYDA01000273">
    <property type="protein sequence ID" value="MYH61550.1"/>
    <property type="molecule type" value="Genomic_DNA"/>
</dbReference>
<evidence type="ECO:0000256" key="2">
    <source>
        <dbReference type="ARBA" id="ARBA00022603"/>
    </source>
</evidence>
<evidence type="ECO:0000313" key="5">
    <source>
        <dbReference type="EMBL" id="MYH61550.1"/>
    </source>
</evidence>
<comment type="caution">
    <text evidence="5">The sequence shown here is derived from an EMBL/GenBank/DDBJ whole genome shotgun (WGS) entry which is preliminary data.</text>
</comment>
<name>A0A6B1FZ69_9CHLR</name>
<proteinExistence type="inferred from homology"/>
<protein>
    <submittedName>
        <fullName evidence="5">Class I SAM-dependent methyltransferase</fullName>
    </submittedName>
</protein>
<dbReference type="PANTHER" id="PTHR44942">
    <property type="entry name" value="METHYLTRANSF_11 DOMAIN-CONTAINING PROTEIN"/>
    <property type="match status" value="1"/>
</dbReference>
<evidence type="ECO:0000256" key="3">
    <source>
        <dbReference type="ARBA" id="ARBA00022679"/>
    </source>
</evidence>
<dbReference type="CDD" id="cd02440">
    <property type="entry name" value="AdoMet_MTases"/>
    <property type="match status" value="1"/>
</dbReference>
<accession>A0A6B1FZ69</accession>
<dbReference type="SUPFAM" id="SSF53335">
    <property type="entry name" value="S-adenosyl-L-methionine-dependent methyltransferases"/>
    <property type="match status" value="1"/>
</dbReference>
<dbReference type="AlphaFoldDB" id="A0A6B1FZ69"/>
<keyword evidence="2 5" id="KW-0489">Methyltransferase</keyword>
<comment type="similarity">
    <text evidence="1">Belongs to the methyltransferase superfamily.</text>
</comment>
<reference evidence="5" key="1">
    <citation type="submission" date="2019-09" db="EMBL/GenBank/DDBJ databases">
        <title>Characterisation of the sponge microbiome using genome-centric metagenomics.</title>
        <authorList>
            <person name="Engelberts J.P."/>
            <person name="Robbins S.J."/>
            <person name="De Goeij J.M."/>
            <person name="Aranda M."/>
            <person name="Bell S.C."/>
            <person name="Webster N.S."/>
        </authorList>
    </citation>
    <scope>NUCLEOTIDE SEQUENCE</scope>
    <source>
        <strain evidence="5">SB0675_bin_29</strain>
    </source>
</reference>
<evidence type="ECO:0000256" key="1">
    <source>
        <dbReference type="ARBA" id="ARBA00008361"/>
    </source>
</evidence>
<evidence type="ECO:0000259" key="4">
    <source>
        <dbReference type="Pfam" id="PF08241"/>
    </source>
</evidence>
<dbReference type="GO" id="GO:0008757">
    <property type="term" value="F:S-adenosylmethionine-dependent methyltransferase activity"/>
    <property type="evidence" value="ECO:0007669"/>
    <property type="project" value="InterPro"/>
</dbReference>